<name>A0A348HGX1_9GAMM</name>
<keyword evidence="1" id="KW-1133">Transmembrane helix</keyword>
<keyword evidence="1" id="KW-0472">Membrane</keyword>
<feature type="transmembrane region" description="Helical" evidence="1">
    <location>
        <begin position="36"/>
        <end position="58"/>
    </location>
</feature>
<evidence type="ECO:0000313" key="2">
    <source>
        <dbReference type="EMBL" id="BBG30873.1"/>
    </source>
</evidence>
<dbReference type="OrthoDB" id="6078289at2"/>
<dbReference type="AlphaFoldDB" id="A0A348HGX1"/>
<feature type="transmembrane region" description="Helical" evidence="1">
    <location>
        <begin position="126"/>
        <end position="148"/>
    </location>
</feature>
<feature type="transmembrane region" description="Helical" evidence="1">
    <location>
        <begin position="70"/>
        <end position="94"/>
    </location>
</feature>
<keyword evidence="1" id="KW-0812">Transmembrane</keyword>
<feature type="transmembrane region" description="Helical" evidence="1">
    <location>
        <begin position="172"/>
        <end position="197"/>
    </location>
</feature>
<dbReference type="KEGG" id="zpl:ZBT109_2136"/>
<feature type="transmembrane region" description="Helical" evidence="1">
    <location>
        <begin position="6"/>
        <end position="24"/>
    </location>
</feature>
<organism evidence="2 3">
    <name type="scientific">Zymobacter palmae</name>
    <dbReference type="NCBI Taxonomy" id="33074"/>
    <lineage>
        <taxon>Bacteria</taxon>
        <taxon>Pseudomonadati</taxon>
        <taxon>Pseudomonadota</taxon>
        <taxon>Gammaproteobacteria</taxon>
        <taxon>Oceanospirillales</taxon>
        <taxon>Halomonadaceae</taxon>
        <taxon>Zymobacter group</taxon>
        <taxon>Zymobacter</taxon>
    </lineage>
</organism>
<sequence>MALAYIWPILLEMLPEIAVIVIILTRLVPVRKGLSWIMLVATLLILISNIANIIARIIVSSGDYYSHLFVIYAVNIFYIVTQVVFWILLAVFIFQTAKALAHKDNAEVSSEALVEAPSAEIGRGSLILTFGILGLLMFWPLGLTAWIMGASDLGKARRGVTFSDKNMVKTRYGMTLGIISTLLPVIFIFAVFGIALLR</sequence>
<evidence type="ECO:0000256" key="1">
    <source>
        <dbReference type="SAM" id="Phobius"/>
    </source>
</evidence>
<accession>A0A348HGX1</accession>
<dbReference type="RefSeq" id="WP_027705895.1">
    <property type="nucleotide sequence ID" value="NZ_AP018933.1"/>
</dbReference>
<keyword evidence="3" id="KW-1185">Reference proteome</keyword>
<reference evidence="2 3" key="1">
    <citation type="submission" date="2018-09" db="EMBL/GenBank/DDBJ databases">
        <title>Zymobacter palmae IAM14233 (=T109) whole genome analysis.</title>
        <authorList>
            <person name="Yanase H."/>
        </authorList>
    </citation>
    <scope>NUCLEOTIDE SEQUENCE [LARGE SCALE GENOMIC DNA]</scope>
    <source>
        <strain evidence="2 3">IAM14233</strain>
    </source>
</reference>
<gene>
    <name evidence="2" type="ORF">ZBT109_2136</name>
</gene>
<proteinExistence type="predicted"/>
<dbReference type="Proteomes" id="UP000267342">
    <property type="component" value="Chromosome"/>
</dbReference>
<dbReference type="EMBL" id="AP018933">
    <property type="protein sequence ID" value="BBG30873.1"/>
    <property type="molecule type" value="Genomic_DNA"/>
</dbReference>
<protein>
    <submittedName>
        <fullName evidence="2">Amino acid permeases</fullName>
    </submittedName>
</protein>
<evidence type="ECO:0000313" key="3">
    <source>
        <dbReference type="Proteomes" id="UP000267342"/>
    </source>
</evidence>